<dbReference type="InterPro" id="IPR007499">
    <property type="entry name" value="ERF_bacteria_virus"/>
</dbReference>
<dbReference type="EMBL" id="CP019323">
    <property type="protein sequence ID" value="APX72884.1"/>
    <property type="molecule type" value="Genomic_DNA"/>
</dbReference>
<organism evidence="2 3">
    <name type="scientific">Companilactobacillus allii</name>
    <dbReference type="NCBI Taxonomy" id="1847728"/>
    <lineage>
        <taxon>Bacteria</taxon>
        <taxon>Bacillati</taxon>
        <taxon>Bacillota</taxon>
        <taxon>Bacilli</taxon>
        <taxon>Lactobacillales</taxon>
        <taxon>Lactobacillaceae</taxon>
        <taxon>Companilactobacillus</taxon>
    </lineage>
</organism>
<sequence>MTENNISINDVILQVRQNIRNPVKKETNPLYGTKYADLNEVLETVNNAFPSDGTFTQPIKIDAGGNATLVLTIWTKNSSEDVSTIPLVEADTNKRTNKIQMMGQAITYLRRYQLKSFFGLGDADDDGQDNSNQNYRSSNNQNKLSRNNNQNSSNEPINSAMNKQILEMIDTVAKLWELSNQQIYDQLKSKFKFTRLDMITNGFAQKLLVYLNGMKKEALKARNNVRK</sequence>
<reference evidence="3" key="1">
    <citation type="submission" date="2016-12" db="EMBL/GenBank/DDBJ databases">
        <authorList>
            <person name="Jung M.Y."/>
            <person name="Lee S.H."/>
        </authorList>
    </citation>
    <scope>NUCLEOTIDE SEQUENCE [LARGE SCALE GENOMIC DNA]</scope>
    <source>
        <strain evidence="3">WiKim39</strain>
    </source>
</reference>
<gene>
    <name evidence="2" type="ORF">BTM29_10115</name>
</gene>
<evidence type="ECO:0000313" key="2">
    <source>
        <dbReference type="EMBL" id="APX72884.1"/>
    </source>
</evidence>
<dbReference type="RefSeq" id="WP_076617049.1">
    <property type="nucleotide sequence ID" value="NZ_CP019323.1"/>
</dbReference>
<dbReference type="Pfam" id="PF04404">
    <property type="entry name" value="ERF"/>
    <property type="match status" value="1"/>
</dbReference>
<protein>
    <submittedName>
        <fullName evidence="2">Uncharacterized protein</fullName>
    </submittedName>
</protein>
<evidence type="ECO:0000313" key="3">
    <source>
        <dbReference type="Proteomes" id="UP000187499"/>
    </source>
</evidence>
<dbReference type="OrthoDB" id="149299at2"/>
<feature type="region of interest" description="Disordered" evidence="1">
    <location>
        <begin position="123"/>
        <end position="157"/>
    </location>
</feature>
<dbReference type="KEGG" id="lalw:BTM29_10115"/>
<feature type="compositionally biased region" description="Low complexity" evidence="1">
    <location>
        <begin position="129"/>
        <end position="157"/>
    </location>
</feature>
<accession>A0A1P8Q4W5</accession>
<evidence type="ECO:0000256" key="1">
    <source>
        <dbReference type="SAM" id="MobiDB-lite"/>
    </source>
</evidence>
<proteinExistence type="predicted"/>
<dbReference type="Proteomes" id="UP000187499">
    <property type="component" value="Chromosome"/>
</dbReference>
<dbReference type="STRING" id="1847728.BTM29_10115"/>
<keyword evidence="3" id="KW-1185">Reference proteome</keyword>
<dbReference type="AlphaFoldDB" id="A0A1P8Q4W5"/>
<name>A0A1P8Q4W5_9LACO</name>